<feature type="transmembrane region" description="Helical" evidence="1">
    <location>
        <begin position="159"/>
        <end position="176"/>
    </location>
</feature>
<dbReference type="InterPro" id="IPR032818">
    <property type="entry name" value="DedA-like"/>
</dbReference>
<keyword evidence="1" id="KW-1003">Cell membrane</keyword>
<feature type="transmembrane region" description="Helical" evidence="1">
    <location>
        <begin position="127"/>
        <end position="147"/>
    </location>
</feature>
<dbReference type="RefSeq" id="WP_119887416.1">
    <property type="nucleotide sequence ID" value="NZ_CP067169.1"/>
</dbReference>
<comment type="subcellular location">
    <subcellularLocation>
        <location evidence="1">Cell membrane</location>
        <topology evidence="1">Multi-pass membrane protein</topology>
    </subcellularLocation>
</comment>
<comment type="similarity">
    <text evidence="1">Belongs to the DedA family.</text>
</comment>
<organism evidence="2 3">
    <name type="scientific">Paracoccus aestuarii</name>
    <dbReference type="NCBI Taxonomy" id="453842"/>
    <lineage>
        <taxon>Bacteria</taxon>
        <taxon>Pseudomonadati</taxon>
        <taxon>Pseudomonadota</taxon>
        <taxon>Alphaproteobacteria</taxon>
        <taxon>Rhodobacterales</taxon>
        <taxon>Paracoccaceae</taxon>
        <taxon>Paracoccus</taxon>
    </lineage>
</organism>
<feature type="transmembrane region" description="Helical" evidence="1">
    <location>
        <begin position="12"/>
        <end position="35"/>
    </location>
</feature>
<gene>
    <name evidence="2" type="ORF">D3P06_15530</name>
</gene>
<feature type="transmembrane region" description="Helical" evidence="1">
    <location>
        <begin position="91"/>
        <end position="115"/>
    </location>
</feature>
<dbReference type="PANTHER" id="PTHR30353">
    <property type="entry name" value="INNER MEMBRANE PROTEIN DEDA-RELATED"/>
    <property type="match status" value="1"/>
</dbReference>
<evidence type="ECO:0000256" key="1">
    <source>
        <dbReference type="RuleBase" id="RU367016"/>
    </source>
</evidence>
<dbReference type="EMBL" id="QZEV01000109">
    <property type="protein sequence ID" value="RJK98702.1"/>
    <property type="molecule type" value="Genomic_DNA"/>
</dbReference>
<dbReference type="GO" id="GO:0005886">
    <property type="term" value="C:plasma membrane"/>
    <property type="evidence" value="ECO:0007669"/>
    <property type="project" value="UniProtKB-SubCell"/>
</dbReference>
<dbReference type="AlphaFoldDB" id="A0A418ZQY9"/>
<keyword evidence="1" id="KW-0472">Membrane</keyword>
<comment type="caution">
    <text evidence="2">The sequence shown here is derived from an EMBL/GenBank/DDBJ whole genome shotgun (WGS) entry which is preliminary data.</text>
</comment>
<dbReference type="PANTHER" id="PTHR30353:SF0">
    <property type="entry name" value="TRANSMEMBRANE PROTEIN"/>
    <property type="match status" value="1"/>
</dbReference>
<reference evidence="2 3" key="1">
    <citation type="submission" date="2018-09" db="EMBL/GenBank/DDBJ databases">
        <title>Paracoccus onubensis nov. sp. a moderate halophilic bacterium isolated from Gruta de las Maravillas (Aracena, Spain).</title>
        <authorList>
            <person name="Jurado V."/>
            <person name="Gutierrez-Patricio S."/>
            <person name="Gonzalez-Pimentel J.L."/>
            <person name="Laiz L."/>
            <person name="Saiz-Jimenez C."/>
        </authorList>
    </citation>
    <scope>NUCLEOTIDE SEQUENCE [LARGE SCALE GENOMIC DNA]</scope>
    <source>
        <strain evidence="2 3">DSM 19484</strain>
    </source>
</reference>
<evidence type="ECO:0008006" key="4">
    <source>
        <dbReference type="Google" id="ProtNLM"/>
    </source>
</evidence>
<feature type="transmembrane region" description="Helical" evidence="1">
    <location>
        <begin position="47"/>
        <end position="70"/>
    </location>
</feature>
<evidence type="ECO:0000313" key="2">
    <source>
        <dbReference type="EMBL" id="RJK98702.1"/>
    </source>
</evidence>
<evidence type="ECO:0000313" key="3">
    <source>
        <dbReference type="Proteomes" id="UP000285530"/>
    </source>
</evidence>
<dbReference type="Proteomes" id="UP000285530">
    <property type="component" value="Unassembled WGS sequence"/>
</dbReference>
<protein>
    <recommendedName>
        <fullName evidence="4">DedA family protein</fullName>
    </recommendedName>
</protein>
<sequence length="192" mass="20727">MEALIDRYLDNPLILTALLFVATFVLEEAAILLAAGLAAGDALRPPVALAAVWLGVVVSDWSLYALGALAGRSRRIRARVPQAQLDRGRGLLARSTLLAGLLARLIPWLLFPVFVASGFLRTGFRRFALVNLAIATVYVGALFFGAVELYEALTARMGHWAWAVGAGLLLVILWGGRRIAARYFPADRSRGA</sequence>
<accession>A0A418ZQY9</accession>
<name>A0A418ZQY9_9RHOB</name>
<keyword evidence="1" id="KW-1133">Transmembrane helix</keyword>
<keyword evidence="3" id="KW-1185">Reference proteome</keyword>
<keyword evidence="1" id="KW-0812">Transmembrane</keyword>
<proteinExistence type="inferred from homology"/>
<dbReference type="OrthoDB" id="7775149at2"/>